<evidence type="ECO:0000313" key="2">
    <source>
        <dbReference type="Proteomes" id="UP000315343"/>
    </source>
</evidence>
<name>A0A562JGP8_9FIRM</name>
<comment type="caution">
    <text evidence="1">The sequence shown here is derived from an EMBL/GenBank/DDBJ whole genome shotgun (WGS) entry which is preliminary data.</text>
</comment>
<dbReference type="EMBL" id="VLKH01000002">
    <property type="protein sequence ID" value="TWH82406.1"/>
    <property type="molecule type" value="Genomic_DNA"/>
</dbReference>
<proteinExistence type="predicted"/>
<keyword evidence="2" id="KW-1185">Reference proteome</keyword>
<dbReference type="Proteomes" id="UP000315343">
    <property type="component" value="Unassembled WGS sequence"/>
</dbReference>
<accession>A0A562JGP8</accession>
<sequence length="159" mass="18633">MKYLGSKYMDYDCIYLNNNEYGFLQLSVFHNVVDTPIEGAEVTIYKITYSGLYNEKAEGRRVGQYKTDVSGNTPKIELPILNELLPGEHYYYVTIRADGFNNAFIMNVQVYSNILTSYKVNLIHYGYSDVEFNFMIQPTRTEMHNPFHLHQHNHDSRRP</sequence>
<reference evidence="1 2" key="1">
    <citation type="submission" date="2019-07" db="EMBL/GenBank/DDBJ databases">
        <title>Genomic Encyclopedia of Type Strains, Phase I: the one thousand microbial genomes (KMG-I) project.</title>
        <authorList>
            <person name="Kyrpides N."/>
        </authorList>
    </citation>
    <scope>NUCLEOTIDE SEQUENCE [LARGE SCALE GENOMIC DNA]</scope>
    <source>
        <strain evidence="1 2">DSM 13558</strain>
    </source>
</reference>
<dbReference type="RefSeq" id="WP_145080026.1">
    <property type="nucleotide sequence ID" value="NZ_DAMBUX010000001.1"/>
</dbReference>
<protein>
    <submittedName>
        <fullName evidence="1">Uncharacterized protein</fullName>
    </submittedName>
</protein>
<organism evidence="1 2">
    <name type="scientific">Sedimentibacter saalensis</name>
    <dbReference type="NCBI Taxonomy" id="130788"/>
    <lineage>
        <taxon>Bacteria</taxon>
        <taxon>Bacillati</taxon>
        <taxon>Bacillota</taxon>
        <taxon>Tissierellia</taxon>
        <taxon>Sedimentibacter</taxon>
    </lineage>
</organism>
<gene>
    <name evidence="1" type="ORF">LY60_00704</name>
</gene>
<dbReference type="AlphaFoldDB" id="A0A562JGP8"/>
<evidence type="ECO:0000313" key="1">
    <source>
        <dbReference type="EMBL" id="TWH82406.1"/>
    </source>
</evidence>